<dbReference type="AlphaFoldDB" id="A0AAD2D2J2"/>
<feature type="compositionally biased region" description="Low complexity" evidence="1">
    <location>
        <begin position="148"/>
        <end position="157"/>
    </location>
</feature>
<feature type="compositionally biased region" description="Polar residues" evidence="1">
    <location>
        <begin position="330"/>
        <end position="342"/>
    </location>
</feature>
<feature type="compositionally biased region" description="Basic residues" evidence="1">
    <location>
        <begin position="170"/>
        <end position="188"/>
    </location>
</feature>
<feature type="compositionally biased region" description="Basic and acidic residues" evidence="1">
    <location>
        <begin position="204"/>
        <end position="214"/>
    </location>
</feature>
<organism evidence="2 3">
    <name type="scientific">Euplotes crassus</name>
    <dbReference type="NCBI Taxonomy" id="5936"/>
    <lineage>
        <taxon>Eukaryota</taxon>
        <taxon>Sar</taxon>
        <taxon>Alveolata</taxon>
        <taxon>Ciliophora</taxon>
        <taxon>Intramacronucleata</taxon>
        <taxon>Spirotrichea</taxon>
        <taxon>Hypotrichia</taxon>
        <taxon>Euplotida</taxon>
        <taxon>Euplotidae</taxon>
        <taxon>Moneuplotes</taxon>
    </lineage>
</organism>
<proteinExistence type="predicted"/>
<reference evidence="2" key="1">
    <citation type="submission" date="2023-07" db="EMBL/GenBank/DDBJ databases">
        <authorList>
            <consortium name="AG Swart"/>
            <person name="Singh M."/>
            <person name="Singh A."/>
            <person name="Seah K."/>
            <person name="Emmerich C."/>
        </authorList>
    </citation>
    <scope>NUCLEOTIDE SEQUENCE</scope>
    <source>
        <strain evidence="2">DP1</strain>
    </source>
</reference>
<feature type="compositionally biased region" description="Basic residues" evidence="1">
    <location>
        <begin position="239"/>
        <end position="257"/>
    </location>
</feature>
<accession>A0AAD2D2J2</accession>
<protein>
    <submittedName>
        <fullName evidence="2">Uncharacterized protein</fullName>
    </submittedName>
</protein>
<feature type="region of interest" description="Disordered" evidence="1">
    <location>
        <begin position="667"/>
        <end position="693"/>
    </location>
</feature>
<keyword evidence="3" id="KW-1185">Reference proteome</keyword>
<sequence>MNINRHFKRKYHNTETRQKIRMAKIKVPNHRINQFTDQSMLNICIQRKPQEKLPVMRNKSHAKLQTHHIRDLISPAPVVTKERSKTRNLIKHTFTNKKGRKRRNTLLKRRGIKSQIRINKPKSRCKFHPKKPSLKSPTSILDVIVRGSNSPNTSAKSSSKERNDSDQRKSSSKNRKKVSSLKKQKKNIKTIQEKYFQMGSQKETSPRKSPEKDSTSSFENLGKGLVVIVSKEDSIPKNSRIHSNSRKKESKHAHSKTNSKDMSSKVLTRDEDTSEVQRNLSVLRKTRKNSASFTAVFGSENLSNNSVSPVSGSDKKEVFRKYSNDAFASNATKLSPTNSKSGHNPKRESPVGLSSENSSEEQSSRRVIFKNRMNGTQNRDLRLGDKEKFQRRKILRKPNSFSQVEYLETTNKLDPKRNESHDSVHSSEENTVMMPKLSQKSGLLSTFENKNSESQKLSAPKTTKERFVEWHERLYNKEYKKTNSKSPNKNESLNIISEDSSIQRRYMSPQNSMKQKLSFNSFLKVEPQIAYKAPPRNHESFNNMKSFMQLQKSNALFQEIKEENRCNSGHNEDFTSAVDKELVIRGWNKLNSSKLSVIDSSISKEVPNDEERYLVVSKHKRISFIESEGKEGNNKKLKSRNKEKVDKKLKTNLSKNVQWAQKEPFNIFCQNTPNPQKSLKPKLRKRRRRNSRQRLRVNLSRTDLTQVGKGLPHFH</sequence>
<evidence type="ECO:0000313" key="3">
    <source>
        <dbReference type="Proteomes" id="UP001295684"/>
    </source>
</evidence>
<dbReference type="Proteomes" id="UP001295684">
    <property type="component" value="Unassembled WGS sequence"/>
</dbReference>
<feature type="compositionally biased region" description="Basic residues" evidence="1">
    <location>
        <begin position="679"/>
        <end position="693"/>
    </location>
</feature>
<evidence type="ECO:0000313" key="2">
    <source>
        <dbReference type="EMBL" id="CAI2378559.1"/>
    </source>
</evidence>
<dbReference type="EMBL" id="CAMPGE010020298">
    <property type="protein sequence ID" value="CAI2378559.1"/>
    <property type="molecule type" value="Genomic_DNA"/>
</dbReference>
<feature type="region of interest" description="Disordered" evidence="1">
    <location>
        <begin position="330"/>
        <end position="365"/>
    </location>
</feature>
<feature type="compositionally biased region" description="Basic and acidic residues" evidence="1">
    <location>
        <begin position="158"/>
        <end position="169"/>
    </location>
</feature>
<evidence type="ECO:0000256" key="1">
    <source>
        <dbReference type="SAM" id="MobiDB-lite"/>
    </source>
</evidence>
<name>A0AAD2D2J2_EUPCR</name>
<feature type="compositionally biased region" description="Basic and acidic residues" evidence="1">
    <location>
        <begin position="258"/>
        <end position="271"/>
    </location>
</feature>
<gene>
    <name evidence="2" type="ORF">ECRASSUSDP1_LOCUS19956</name>
</gene>
<feature type="region of interest" description="Disordered" evidence="1">
    <location>
        <begin position="119"/>
        <end position="283"/>
    </location>
</feature>
<feature type="compositionally biased region" description="Basic residues" evidence="1">
    <location>
        <begin position="119"/>
        <end position="133"/>
    </location>
</feature>
<comment type="caution">
    <text evidence="2">The sequence shown here is derived from an EMBL/GenBank/DDBJ whole genome shotgun (WGS) entry which is preliminary data.</text>
</comment>